<evidence type="ECO:0000313" key="8">
    <source>
        <dbReference type="EMBL" id="PKI85478.1"/>
    </source>
</evidence>
<dbReference type="GO" id="GO:0008374">
    <property type="term" value="F:O-acyltransferase activity"/>
    <property type="evidence" value="ECO:0007669"/>
    <property type="project" value="TreeGrafter"/>
</dbReference>
<evidence type="ECO:0000256" key="5">
    <source>
        <dbReference type="ARBA" id="ARBA00023136"/>
    </source>
</evidence>
<dbReference type="InterPro" id="IPR004299">
    <property type="entry name" value="MBOAT_fam"/>
</dbReference>
<dbReference type="PANTHER" id="PTHR13285">
    <property type="entry name" value="ACYLTRANSFERASE"/>
    <property type="match status" value="1"/>
</dbReference>
<proteinExistence type="inferred from homology"/>
<dbReference type="GO" id="GO:0006506">
    <property type="term" value="P:GPI anchor biosynthetic process"/>
    <property type="evidence" value="ECO:0007669"/>
    <property type="project" value="TreeGrafter"/>
</dbReference>
<feature type="transmembrane region" description="Helical" evidence="7">
    <location>
        <begin position="78"/>
        <end position="97"/>
    </location>
</feature>
<dbReference type="PANTHER" id="PTHR13285:SF18">
    <property type="entry name" value="PROTEIN-CYSTEINE N-PALMITOYLTRANSFERASE RASP"/>
    <property type="match status" value="1"/>
</dbReference>
<name>A0A2N1JG10_9BASI</name>
<feature type="transmembrane region" description="Helical" evidence="7">
    <location>
        <begin position="358"/>
        <end position="378"/>
    </location>
</feature>
<keyword evidence="4 7" id="KW-1133">Transmembrane helix</keyword>
<evidence type="ECO:0000313" key="9">
    <source>
        <dbReference type="Proteomes" id="UP000232875"/>
    </source>
</evidence>
<comment type="similarity">
    <text evidence="2">Belongs to the membrane-bound acyltransferase family.</text>
</comment>
<dbReference type="EMBL" id="KZ454987">
    <property type="protein sequence ID" value="PKI85478.1"/>
    <property type="molecule type" value="Genomic_DNA"/>
</dbReference>
<protein>
    <submittedName>
        <fullName evidence="8">Gup1p</fullName>
    </submittedName>
</protein>
<dbReference type="InterPro" id="IPR051085">
    <property type="entry name" value="MB_O-acyltransferase"/>
</dbReference>
<dbReference type="AlphaFoldDB" id="A0A2N1JG10"/>
<accession>A0A2N1JG10</accession>
<feature type="transmembrane region" description="Helical" evidence="7">
    <location>
        <begin position="398"/>
        <end position="423"/>
    </location>
</feature>
<evidence type="ECO:0000256" key="2">
    <source>
        <dbReference type="ARBA" id="ARBA00010323"/>
    </source>
</evidence>
<reference evidence="8 9" key="1">
    <citation type="submission" date="2017-10" db="EMBL/GenBank/DDBJ databases">
        <title>A novel species of cold-tolerant Malassezia isolated from bats.</title>
        <authorList>
            <person name="Lorch J.M."/>
            <person name="Palmer J.M."/>
            <person name="Vanderwolf K.J."/>
            <person name="Schmidt K.Z."/>
            <person name="Verant M.L."/>
            <person name="Weller T.J."/>
            <person name="Blehert D.S."/>
        </authorList>
    </citation>
    <scope>NUCLEOTIDE SEQUENCE [LARGE SCALE GENOMIC DNA]</scope>
    <source>
        <strain evidence="8 9">NWHC:44797-103</strain>
    </source>
</reference>
<feature type="transmembrane region" description="Helical" evidence="7">
    <location>
        <begin position="319"/>
        <end position="337"/>
    </location>
</feature>
<keyword evidence="5 7" id="KW-0472">Membrane</keyword>
<evidence type="ECO:0000256" key="6">
    <source>
        <dbReference type="SAM" id="MobiDB-lite"/>
    </source>
</evidence>
<feature type="transmembrane region" description="Helical" evidence="7">
    <location>
        <begin position="470"/>
        <end position="491"/>
    </location>
</feature>
<dbReference type="Proteomes" id="UP000232875">
    <property type="component" value="Unassembled WGS sequence"/>
</dbReference>
<organism evidence="8 9">
    <name type="scientific">Malassezia vespertilionis</name>
    <dbReference type="NCBI Taxonomy" id="2020962"/>
    <lineage>
        <taxon>Eukaryota</taxon>
        <taxon>Fungi</taxon>
        <taxon>Dikarya</taxon>
        <taxon>Basidiomycota</taxon>
        <taxon>Ustilaginomycotina</taxon>
        <taxon>Malasseziomycetes</taxon>
        <taxon>Malasseziales</taxon>
        <taxon>Malasseziaceae</taxon>
        <taxon>Malassezia</taxon>
    </lineage>
</organism>
<sequence>MLPMHTEPMKQPQPQPSPIKGMEPMEIEDMPELSRWRSRGITLLTVDPYLTEAPDAPKRNPDGLLPTPPPSRWWTKEFFLYFIVCITAIPYMIYVPIRLSYASSNANYDKYARYLVPGWMHGRLRDNSDYQYRAIREYMPILFMLIGVYSIASHCVRICARTATRDPSRHRTLRKVFLCVTGIVCVTALHGVNMPKLLLLALGNYVLLHTAARHCSNNMVTGIVWVYNCAALGFVFYTNGIPYASISPQLAWLDAHAGLLPRWYISYNFSMLRLVSYALDYTRAICGYEPTDTHALCNMNARARVQQHRALDEYGLQNYLLYLSYPPLFIAGPILTYNDFVAQLVHPLRLKLVRVLEYALRCAILLLAMEFILHYMYVNAIKNSRAWEGSTPMELSMIGFWNLIFVWLKLLIPWRIFRLWALLDGVDTPENMIRAMFNNYSGMGFWRSWHKTTLLVFTFVALWHDLSFTLLAWGWLVTFFIAPEVIATYLLPQAKFGNRAWYRHVCAIGGAMNVQTMMTANLVGFVVGLDGIQYIWSQLTGSWAGIGYTA</sequence>
<comment type="subcellular location">
    <subcellularLocation>
        <location evidence="1">Membrane</location>
        <topology evidence="1">Multi-pass membrane protein</topology>
    </subcellularLocation>
</comment>
<gene>
    <name evidence="8" type="primary">GUP1</name>
    <name evidence="8" type="ORF">MVES_000115</name>
</gene>
<dbReference type="Pfam" id="PF03062">
    <property type="entry name" value="MBOAT"/>
    <property type="match status" value="1"/>
</dbReference>
<dbReference type="STRING" id="2020962.A0A2N1JG10"/>
<dbReference type="OrthoDB" id="420606at2759"/>
<keyword evidence="9" id="KW-1185">Reference proteome</keyword>
<feature type="transmembrane region" description="Helical" evidence="7">
    <location>
        <begin position="172"/>
        <end position="191"/>
    </location>
</feature>
<feature type="transmembrane region" description="Helical" evidence="7">
    <location>
        <begin position="224"/>
        <end position="244"/>
    </location>
</feature>
<keyword evidence="3 7" id="KW-0812">Transmembrane</keyword>
<evidence type="ECO:0000256" key="1">
    <source>
        <dbReference type="ARBA" id="ARBA00004141"/>
    </source>
</evidence>
<dbReference type="GO" id="GO:0005783">
    <property type="term" value="C:endoplasmic reticulum"/>
    <property type="evidence" value="ECO:0007669"/>
    <property type="project" value="TreeGrafter"/>
</dbReference>
<feature type="region of interest" description="Disordered" evidence="6">
    <location>
        <begin position="1"/>
        <end position="23"/>
    </location>
</feature>
<evidence type="ECO:0000256" key="3">
    <source>
        <dbReference type="ARBA" id="ARBA00022692"/>
    </source>
</evidence>
<evidence type="ECO:0000256" key="7">
    <source>
        <dbReference type="SAM" id="Phobius"/>
    </source>
</evidence>
<feature type="transmembrane region" description="Helical" evidence="7">
    <location>
        <begin position="138"/>
        <end position="160"/>
    </location>
</feature>
<dbReference type="GO" id="GO:0016020">
    <property type="term" value="C:membrane"/>
    <property type="evidence" value="ECO:0007669"/>
    <property type="project" value="UniProtKB-SubCell"/>
</dbReference>
<evidence type="ECO:0000256" key="4">
    <source>
        <dbReference type="ARBA" id="ARBA00022989"/>
    </source>
</evidence>